<comment type="similarity">
    <text evidence="3 10">Belongs to the PIGX family.</text>
</comment>
<dbReference type="AlphaFoldDB" id="A0AAW0CME8"/>
<evidence type="ECO:0000313" key="11">
    <source>
        <dbReference type="EMBL" id="KAK7039636.1"/>
    </source>
</evidence>
<evidence type="ECO:0000256" key="9">
    <source>
        <dbReference type="ARBA" id="ARBA00023180"/>
    </source>
</evidence>
<evidence type="ECO:0000256" key="1">
    <source>
        <dbReference type="ARBA" id="ARBA00004389"/>
    </source>
</evidence>
<proteinExistence type="inferred from homology"/>
<comment type="subcellular location">
    <subcellularLocation>
        <location evidence="1 10">Endoplasmic reticulum membrane</location>
        <topology evidence="1 10">Single-pass membrane protein</topology>
    </subcellularLocation>
</comment>
<evidence type="ECO:0000256" key="8">
    <source>
        <dbReference type="ARBA" id="ARBA00023136"/>
    </source>
</evidence>
<reference evidence="11 12" key="1">
    <citation type="journal article" date="2024" name="J Genomics">
        <title>Draft genome sequencing and assembly of Favolaschia claudopus CIRM-BRFM 2984 isolated from oak limbs.</title>
        <authorList>
            <person name="Navarro D."/>
            <person name="Drula E."/>
            <person name="Chaduli D."/>
            <person name="Cazenave R."/>
            <person name="Ahrendt S."/>
            <person name="Wang J."/>
            <person name="Lipzen A."/>
            <person name="Daum C."/>
            <person name="Barry K."/>
            <person name="Grigoriev I.V."/>
            <person name="Favel A."/>
            <person name="Rosso M.N."/>
            <person name="Martin F."/>
        </authorList>
    </citation>
    <scope>NUCLEOTIDE SEQUENCE [LARGE SCALE GENOMIC DNA]</scope>
    <source>
        <strain evidence="11 12">CIRM-BRFM 2984</strain>
    </source>
</reference>
<name>A0AAW0CME8_9AGAR</name>
<evidence type="ECO:0000313" key="12">
    <source>
        <dbReference type="Proteomes" id="UP001362999"/>
    </source>
</evidence>
<keyword evidence="4 10" id="KW-0337">GPI-anchor biosynthesis</keyword>
<feature type="non-terminal residue" evidence="11">
    <location>
        <position position="1"/>
    </location>
</feature>
<keyword evidence="6 10" id="KW-0256">Endoplasmic reticulum</keyword>
<evidence type="ECO:0000256" key="10">
    <source>
        <dbReference type="RuleBase" id="RU366056"/>
    </source>
</evidence>
<evidence type="ECO:0000256" key="3">
    <source>
        <dbReference type="ARBA" id="ARBA00010345"/>
    </source>
</evidence>
<dbReference type="GO" id="GO:0005789">
    <property type="term" value="C:endoplasmic reticulum membrane"/>
    <property type="evidence" value="ECO:0007669"/>
    <property type="project" value="UniProtKB-SubCell"/>
</dbReference>
<evidence type="ECO:0000256" key="4">
    <source>
        <dbReference type="ARBA" id="ARBA00022502"/>
    </source>
</evidence>
<keyword evidence="12" id="KW-1185">Reference proteome</keyword>
<dbReference type="Proteomes" id="UP001362999">
    <property type="component" value="Unassembled WGS sequence"/>
</dbReference>
<dbReference type="InterPro" id="IPR013233">
    <property type="entry name" value="PIG-X/PBN1"/>
</dbReference>
<comment type="caution">
    <text evidence="11">The sequence shown here is derived from an EMBL/GenBank/DDBJ whole genome shotgun (WGS) entry which is preliminary data.</text>
</comment>
<evidence type="ECO:0000256" key="7">
    <source>
        <dbReference type="ARBA" id="ARBA00022989"/>
    </source>
</evidence>
<evidence type="ECO:0000256" key="6">
    <source>
        <dbReference type="ARBA" id="ARBA00022824"/>
    </source>
</evidence>
<keyword evidence="9" id="KW-0325">Glycoprotein</keyword>
<evidence type="ECO:0000256" key="5">
    <source>
        <dbReference type="ARBA" id="ARBA00022692"/>
    </source>
</evidence>
<feature type="transmembrane region" description="Helical" evidence="10">
    <location>
        <begin position="78"/>
        <end position="96"/>
    </location>
</feature>
<accession>A0AAW0CME8</accession>
<comment type="function">
    <text evidence="10">Required for proper folding and/or the stability of a subset of proteins in the endoplasmic reticulum. Component of glycosylphosphatidylinositol-mannosyltransferase 1 which transfers the first of the 4 mannoses in the GPI-anchor precursors during GPI-anchor biosynthesis. Probably acts by stabilizing the mannosyltransferase GPI14.</text>
</comment>
<dbReference type="GO" id="GO:0006506">
    <property type="term" value="P:GPI anchor biosynthetic process"/>
    <property type="evidence" value="ECO:0007669"/>
    <property type="project" value="UniProtKB-KW"/>
</dbReference>
<keyword evidence="8 10" id="KW-0472">Membrane</keyword>
<gene>
    <name evidence="11" type="ORF">R3P38DRAFT_2900944</name>
</gene>
<dbReference type="EMBL" id="JAWWNJ010000016">
    <property type="protein sequence ID" value="KAK7039636.1"/>
    <property type="molecule type" value="Genomic_DNA"/>
</dbReference>
<keyword evidence="5 10" id="KW-0812">Transmembrane</keyword>
<sequence length="114" mass="12344">VFQDTKLSWPDAFLACHLSTSTSRPRSDSELPKMPNEFADALFEGKNIVRLQLPEGVIPVETIRTPVGSTADVRTVEIGIAVVIISAFLFLVHAVGRTVTRLGSTPVGLSVKKQ</sequence>
<dbReference type="Pfam" id="PF08320">
    <property type="entry name" value="PIG-X"/>
    <property type="match status" value="1"/>
</dbReference>
<evidence type="ECO:0000256" key="2">
    <source>
        <dbReference type="ARBA" id="ARBA00004687"/>
    </source>
</evidence>
<keyword evidence="7 10" id="KW-1133">Transmembrane helix</keyword>
<protein>
    <recommendedName>
        <fullName evidence="10">Protein PBN1</fullName>
    </recommendedName>
</protein>
<comment type="pathway">
    <text evidence="2 10">Glycolipid biosynthesis; glycosylphosphatidylinositol-anchor biosynthesis.</text>
</comment>
<organism evidence="11 12">
    <name type="scientific">Favolaschia claudopus</name>
    <dbReference type="NCBI Taxonomy" id="2862362"/>
    <lineage>
        <taxon>Eukaryota</taxon>
        <taxon>Fungi</taxon>
        <taxon>Dikarya</taxon>
        <taxon>Basidiomycota</taxon>
        <taxon>Agaricomycotina</taxon>
        <taxon>Agaricomycetes</taxon>
        <taxon>Agaricomycetidae</taxon>
        <taxon>Agaricales</taxon>
        <taxon>Marasmiineae</taxon>
        <taxon>Mycenaceae</taxon>
        <taxon>Favolaschia</taxon>
    </lineage>
</organism>